<dbReference type="Pfam" id="PF12624">
    <property type="entry name" value="VPS13_N"/>
    <property type="match status" value="1"/>
</dbReference>
<feature type="coiled-coil region" evidence="3">
    <location>
        <begin position="111"/>
        <end position="138"/>
    </location>
</feature>
<dbReference type="RefSeq" id="XP_013332802.1">
    <property type="nucleotide sequence ID" value="XM_013477348.1"/>
</dbReference>
<feature type="region of interest" description="Disordered" evidence="4">
    <location>
        <begin position="2886"/>
        <end position="2913"/>
    </location>
</feature>
<feature type="compositionally biased region" description="Acidic residues" evidence="4">
    <location>
        <begin position="545"/>
        <end position="557"/>
    </location>
</feature>
<feature type="compositionally biased region" description="Low complexity" evidence="4">
    <location>
        <begin position="1987"/>
        <end position="2002"/>
    </location>
</feature>
<feature type="region of interest" description="Disordered" evidence="4">
    <location>
        <begin position="545"/>
        <end position="590"/>
    </location>
</feature>
<comment type="similarity">
    <text evidence="1">Belongs to the VPS13 family.</text>
</comment>
<dbReference type="OrthoDB" id="272810at2759"/>
<feature type="region of interest" description="Disordered" evidence="4">
    <location>
        <begin position="258"/>
        <end position="286"/>
    </location>
</feature>
<dbReference type="GeneID" id="25334225"/>
<reference evidence="6" key="2">
    <citation type="submission" date="2013-10" db="EMBL/GenBank/DDBJ databases">
        <authorList>
            <person name="Aslett M."/>
        </authorList>
    </citation>
    <scope>NUCLEOTIDE SEQUENCE [LARGE SCALE GENOMIC DNA]</scope>
    <source>
        <strain evidence="6">Weybridge</strain>
    </source>
</reference>
<accession>U6LW33</accession>
<organism evidence="6 7">
    <name type="scientific">Eimeria maxima</name>
    <name type="common">Coccidian parasite</name>
    <dbReference type="NCBI Taxonomy" id="5804"/>
    <lineage>
        <taxon>Eukaryota</taxon>
        <taxon>Sar</taxon>
        <taxon>Alveolata</taxon>
        <taxon>Apicomplexa</taxon>
        <taxon>Conoidasida</taxon>
        <taxon>Coccidia</taxon>
        <taxon>Eucoccidiorida</taxon>
        <taxon>Eimeriorina</taxon>
        <taxon>Eimeriidae</taxon>
        <taxon>Eimeria</taxon>
    </lineage>
</organism>
<feature type="region of interest" description="Disordered" evidence="4">
    <location>
        <begin position="298"/>
        <end position="381"/>
    </location>
</feature>
<feature type="region of interest" description="Disordered" evidence="4">
    <location>
        <begin position="970"/>
        <end position="991"/>
    </location>
</feature>
<feature type="compositionally biased region" description="Basic and acidic residues" evidence="4">
    <location>
        <begin position="308"/>
        <end position="325"/>
    </location>
</feature>
<feature type="compositionally biased region" description="Low complexity" evidence="4">
    <location>
        <begin position="2696"/>
        <end position="2723"/>
    </location>
</feature>
<feature type="domain" description="Chorein N-terminal" evidence="5">
    <location>
        <begin position="1"/>
        <end position="222"/>
    </location>
</feature>
<feature type="compositionally biased region" description="Polar residues" evidence="4">
    <location>
        <begin position="2593"/>
        <end position="2615"/>
    </location>
</feature>
<dbReference type="PANTHER" id="PTHR16166">
    <property type="entry name" value="VACUOLAR PROTEIN SORTING-ASSOCIATED PROTEIN VPS13"/>
    <property type="match status" value="1"/>
</dbReference>
<keyword evidence="3" id="KW-0175">Coiled coil</keyword>
<dbReference type="GO" id="GO:0045053">
    <property type="term" value="P:protein retention in Golgi apparatus"/>
    <property type="evidence" value="ECO:0007669"/>
    <property type="project" value="TreeGrafter"/>
</dbReference>
<dbReference type="OMA" id="ALHIDCP"/>
<feature type="compositionally biased region" description="Low complexity" evidence="4">
    <location>
        <begin position="1542"/>
        <end position="1553"/>
    </location>
</feature>
<feature type="region of interest" description="Disordered" evidence="4">
    <location>
        <begin position="1980"/>
        <end position="2053"/>
    </location>
</feature>
<dbReference type="InterPro" id="IPR026854">
    <property type="entry name" value="VPS13_N"/>
</dbReference>
<feature type="region of interest" description="Disordered" evidence="4">
    <location>
        <begin position="3117"/>
        <end position="3137"/>
    </location>
</feature>
<evidence type="ECO:0000256" key="1">
    <source>
        <dbReference type="ARBA" id="ARBA00006545"/>
    </source>
</evidence>
<feature type="region of interest" description="Disordered" evidence="4">
    <location>
        <begin position="2696"/>
        <end position="2749"/>
    </location>
</feature>
<dbReference type="PANTHER" id="PTHR16166:SF93">
    <property type="entry name" value="INTERMEMBRANE LIPID TRANSFER PROTEIN VPS13"/>
    <property type="match status" value="1"/>
</dbReference>
<feature type="region of interest" description="Disordered" evidence="4">
    <location>
        <begin position="2946"/>
        <end position="2970"/>
    </location>
</feature>
<feature type="compositionally biased region" description="Polar residues" evidence="4">
    <location>
        <begin position="2397"/>
        <end position="2406"/>
    </location>
</feature>
<feature type="region of interest" description="Disordered" evidence="4">
    <location>
        <begin position="2235"/>
        <end position="2280"/>
    </location>
</feature>
<feature type="compositionally biased region" description="Basic and acidic residues" evidence="4">
    <location>
        <begin position="2724"/>
        <end position="2737"/>
    </location>
</feature>
<feature type="compositionally biased region" description="Low complexity" evidence="4">
    <location>
        <begin position="3117"/>
        <end position="3133"/>
    </location>
</feature>
<feature type="compositionally biased region" description="Low complexity" evidence="4">
    <location>
        <begin position="2042"/>
        <end position="2053"/>
    </location>
</feature>
<feature type="compositionally biased region" description="Pro residues" evidence="4">
    <location>
        <begin position="561"/>
        <end position="577"/>
    </location>
</feature>
<evidence type="ECO:0000313" key="7">
    <source>
        <dbReference type="Proteomes" id="UP000030763"/>
    </source>
</evidence>
<name>U6LW33_EIMMA</name>
<sequence>MLESVVERLLSRYLAPYVLGISKEKLSVAVWSGNVALSELHVKPEISDLLGIPFKVVWGRIGRITLNIPWASLGSSPVSIDIQDVYLLLEPKPIPQLADAELQQQLRSVKMQQVEACEVQLREVRQQLQQQMQQQTGKDAEGGFFFRLANKILSTLQVSVKGIHVALMDRQRGFRAGVVLESLSLQSTDMWATGEGQQQQQQQQQQDFYKTCELKGLAAYCELHSCGGSTPAAAAAAAADTPELLLEEEPEVDAELELGNSPDFSEGPQVRASPTASSRESEDALPEKELVVNPELHDEDLQAPQQDTSEHQEQQGREEDRETKVGPKKLSVESPIASAPLSRESSRKWKREGSSTAPPPRKIGTHAEASRAGRAGGLPQRVRRGRNRYILKPLHLRLNIAHAATRQEFSARLEVLQGSHGAAIGKSQLAVLLQLMHEAGERRRRCERLLLREAHTVALAPEDLENNGKTQKEFTALYGRQLQAEEGIKGVQPLSESEERRLRVLYDVVGVRHNDETLQGMGLPSSYHLSFDLLQFRVSLEDDAEGDLEAAAEDEETERPPGGPPDLPEDFPLPPRDSPTNSPPDVHFAEGAAGTGAAAAGNTRTGEEELSFLSLSLSGMRASLDCCNRQDYSGEDNAEWAFSFSLADFTVRQKQHTLMHFRSETDSSSSGGFGKTHVGLFGDTGKLIHLPSAIFRAAPTSLAAAQFLLQHRLTPHGNILGVSVHLAPLVASVRPDILKTIGAFFVFETPEDIRRLQNTVSAVYSQEARGGSAAVDPAAGGTSAAALDEEEPEQLQRDLGAMHVQELVEGLREKGETVYAAAVHRLPGLLQLELNIAAPIFHLDSLGSGSVAVHLGRLTLKTDGPCPYGALRAVLELNETRLLCSPKGGREVSLLRPIPIRVHLQVEAATRISMDLEFDDIFIEATPEAVALLLAVPVSLAKSVVQPALPSAAAGAPATTYGAALRGAAAADAPQDMDEQKTPRQDKRAGVAAASALETLRGIPAALRTTQSGDSSSSSSSSHEGGGFVIASTWRFSRCGFIVHRSSSTEEKGVLRAQLSALEITVGADTGVGTCNISAALRDVFVSDPSTESLLFQSLNKQVLFTPSCESPVSSQPSASMERFKSAISHTETLTRQLESFQDALDDSGGGFGDDPEEKRGGGAADARSLRLALNYKRGADPQTRASLVVLPAEVHWRQESLRGVLETAQVYRHQLDQQLATAAATFSRPPFLSESAFAALQDALQAMQSSLNTGDAKAEAKFASVISSLTGHSTSGTTSSSSSSDSGGVKDDSSSGVQWLRSGLEVGGDMPPLAALVGGGGEQQQQLSPEPSSTSSNIEGKGPLPVSVSLDLTVQGAAVSFWDGRSVYCRVGVRDVCVSLESYPNGDSETFLSIRHAAVILNDRCVLAPRENEQQPLLDKQQQHDQQEKQQDSLLVALKIRQYGGGEPGTGRPLPFSVCVSGRVSQLCLVYIHQDIQAFLDYLRDGIFDIFISKSYEAVKQAATGSRSLFALHIDCPLFIVPENKAAIPELQQQLRREQQRQQQLSPRPESEAESVALAAASGKVELKGLGRFLIFSAGILRVSNAYTLISAANLQSASLEQRPHRDNPGENLEGGCINPRETGSCAVIAAQQEDAGSCRAVLEPGNTSAVAAAAGGAAAKEEEWAFNLKLDFSGMQLSARDNEDIPLGEIRAREDRVSVEGEVLKTANVGVRLQCSNRVSVAAHTSPWLLHLSREQLTLFLDVLNENITGGGYEPRQPAAAAAERLCSASDNNTRGYGQGDTTDAWNIPLQMPSQQGDLEVPLHVDFQLCVPKLLLETSMGPRTPLALMTVHRIAVFASASSSAQTGTQLQLNATGDVFAVDDIRPQTANYYRRLAHCTGGPLEEPLDGPLDGGCLDAQAAEGCDTGDAECWSKSDADEDADCLPAVSLHLETGTDKGVVDVVLRDVTLYTLVVGFGDLGKYFSTAYACSTMKRFPKPQPLVGEQQKQQQIQQQQQQQHQDNSRQDSHLGPRTVSRSFEGRAGAEALPTESQTCGRSGDNSTNTSCTSSNNSTTISLRICNGQFVVYTDIESPTAPLIVWSGDLFVSLLSEGVVVSLQHLEIQHSKVSRLEAAPSEGELAASSSSSRSRSMSASYLRAASTRLGHQKSAESGGQLSPQVIQLSLAGSIRQQQLALQQQQQQQGDDTYGEENLLIGEWPEPSRLIPSMLTEGAVLLCEDLSVRGKGIFLAAATDEEVKQQEQQEQQQGETEEEDADSDAEETDEETPPPPAPATGESRMAAVQRAFAGAAAAATAAAAAAAAEAPRALTTRQPKPLTSAVASGGGTQQANRLTTKVRMQLIVPKFFLRVSSNDIALLLNAVRGLSSDGPTVCGLQDQSVSSPAAASAKAAAPQNPTPSNIKQQEPTCPVDEHQQDSELALEQDVRVSVQLAGVELLLLDDLRASVVPLLQLQLSVGQLRGRVSGRHLVLSLIDLRSSCSFLNVKSGTWEPFIEQLELTVVYRRDLVLEQKLNLAHQQRLTGNSSSSGAAGSPAAAAAAAAAPDQWTDSKAARALLISSYSSFLLNLTPQLCRLLSWFVPYLVQHLQEGPTKGTVSSLPSRTASIGASGTGTQDSRYPEGSPESDDARKSWQASSTPAPFSPLSKSAVAAAARGYAADAAAAVAAAQQQQSSGAPFRYLNLTGEFLYAFTLVSEQPQQGQHQQQPQQQPQQQKQQHRQLTQQQQHEHSQSEQQMLREEAEEAEESETTGAVMVLQVGGSKSLPLEALMEGKTAESSRTAERRQQVFFSTCVPVTTVQQASEVLPHVPRTELLRSLLLTRDAQRTIGEFLDAEHTQPAAVPSADETKQQKLQRYPRRCVGPFPQGMQAVLVEAMKSHSVSLLLPQCTQEEQEVPPPPLQQQRTARPVSSLEEMRSKSKFGAAHVTGGGDTLLPESIPLGATRTLASPMKQQQMQGSSGAEGTPSAASGTPTASHWAALELKKDFWGGAVRRGDSRRVSSELVAQVLSPHPSYKLVLLTSTVLLQNRSGLPLEVCFLDQRQRPLLLPAAAATAAPLSVLQEQPDTQAAGGIQSFQEVTLLDPQLKTIPQWMLDRQERQQQQRMQELALQQELLWQLQRTASGKTGRSTSTTSSGSPQLRRITTQGRSFFSPQHQPEKQQQQLRQQSKLAYTFLLPNQHFMSVPQDAILGAGWVFVCFRPAAFATDRKAGESGEEPLAPPDMGPYTGWSDCIDTRSRVVDCQCMHCAYLPPEERSTASLSGSAAAAAGGAAGGDDALAAASMVKKEKCLFFHLLQEDHKTALPAERLLRTLTVFPALTLMNATLTELDVCMLPSAAASGSSVPLKRPPPASALQRLQQLQQQPVFQGILTRQSVFYVYEVPPSRQLSLWLRFAVLEDARWSPPLRNFLSSEEGLVSRVQLPSASLATVELEVLHDAAEVAPYVPLVSAKQLIAVVSAPRLFIDRTGLKIKPIQAGRYFPDFGGYALLGDSTTPELSLFTVPRGSTPVECCADVPALHGFSKAELAAPSSLYTLCLKTDQLALAHTAGELT</sequence>
<proteinExistence type="inferred from homology"/>
<evidence type="ECO:0000256" key="3">
    <source>
        <dbReference type="SAM" id="Coils"/>
    </source>
</evidence>
<feature type="region of interest" description="Disordered" evidence="4">
    <location>
        <begin position="2590"/>
        <end position="2642"/>
    </location>
</feature>
<feature type="region of interest" description="Disordered" evidence="4">
    <location>
        <begin position="2306"/>
        <end position="2330"/>
    </location>
</feature>
<reference evidence="6" key="1">
    <citation type="submission" date="2013-10" db="EMBL/GenBank/DDBJ databases">
        <title>Genomic analysis of the causative agents of coccidiosis in chickens.</title>
        <authorList>
            <person name="Reid A.J."/>
            <person name="Blake D."/>
            <person name="Billington K."/>
            <person name="Browne H."/>
            <person name="Dunn M."/>
            <person name="Hung S."/>
            <person name="Kawahara F."/>
            <person name="Miranda-Saavedra D."/>
            <person name="Mourier T."/>
            <person name="Nagra H."/>
            <person name="Otto T.D."/>
            <person name="Rawlings N."/>
            <person name="Sanchez A."/>
            <person name="Sanders M."/>
            <person name="Subramaniam C."/>
            <person name="Tay Y."/>
            <person name="Dear P."/>
            <person name="Doerig C."/>
            <person name="Gruber A."/>
            <person name="Parkinson J."/>
            <person name="Shirley M."/>
            <person name="Wan K.L."/>
            <person name="Berriman M."/>
            <person name="Tomley F."/>
            <person name="Pain A."/>
        </authorList>
    </citation>
    <scope>NUCLEOTIDE SEQUENCE [LARGE SCALE GENOMIC DNA]</scope>
    <source>
        <strain evidence="6">Weybridge</strain>
    </source>
</reference>
<feature type="compositionally biased region" description="Basic and acidic residues" evidence="4">
    <location>
        <begin position="344"/>
        <end position="353"/>
    </location>
</feature>
<feature type="region of interest" description="Disordered" evidence="4">
    <location>
        <begin position="1145"/>
        <end position="1165"/>
    </location>
</feature>
<feature type="compositionally biased region" description="Low complexity" evidence="4">
    <location>
        <begin position="1271"/>
        <end position="1288"/>
    </location>
</feature>
<feature type="region of interest" description="Disordered" evidence="4">
    <location>
        <begin position="1271"/>
        <end position="1296"/>
    </location>
</feature>
<gene>
    <name evidence="6" type="ORF">EMWEY_00002390</name>
</gene>
<dbReference type="GO" id="GO:0006623">
    <property type="term" value="P:protein targeting to vacuole"/>
    <property type="evidence" value="ECO:0007669"/>
    <property type="project" value="TreeGrafter"/>
</dbReference>
<dbReference type="EMBL" id="HG718817">
    <property type="protein sequence ID" value="CDJ56152.1"/>
    <property type="molecule type" value="Genomic_DNA"/>
</dbReference>
<feature type="compositionally biased region" description="Polar residues" evidence="4">
    <location>
        <begin position="2031"/>
        <end position="2041"/>
    </location>
</feature>
<feature type="region of interest" description="Disordered" evidence="4">
    <location>
        <begin position="2384"/>
        <end position="2407"/>
    </location>
</feature>
<evidence type="ECO:0000313" key="6">
    <source>
        <dbReference type="EMBL" id="CDJ56152.1"/>
    </source>
</evidence>
<feature type="compositionally biased region" description="Basic and acidic residues" evidence="4">
    <location>
        <begin position="978"/>
        <end position="989"/>
    </location>
</feature>
<protein>
    <recommendedName>
        <fullName evidence="5">Chorein N-terminal domain-containing protein</fullName>
    </recommendedName>
</protein>
<evidence type="ECO:0000259" key="5">
    <source>
        <dbReference type="Pfam" id="PF12624"/>
    </source>
</evidence>
<keyword evidence="2" id="KW-0813">Transport</keyword>
<feature type="compositionally biased region" description="Acidic residues" evidence="4">
    <location>
        <begin position="2250"/>
        <end position="2267"/>
    </location>
</feature>
<dbReference type="InterPro" id="IPR026847">
    <property type="entry name" value="VPS13"/>
</dbReference>
<dbReference type="Proteomes" id="UP000030763">
    <property type="component" value="Unassembled WGS sequence"/>
</dbReference>
<evidence type="ECO:0000256" key="2">
    <source>
        <dbReference type="ARBA" id="ARBA00022448"/>
    </source>
</evidence>
<evidence type="ECO:0000256" key="4">
    <source>
        <dbReference type="SAM" id="MobiDB-lite"/>
    </source>
</evidence>
<dbReference type="VEuPathDB" id="ToxoDB:EMWEY_00002390"/>
<feature type="region of interest" description="Disordered" evidence="4">
    <location>
        <begin position="1312"/>
        <end position="1343"/>
    </location>
</feature>
<feature type="compositionally biased region" description="Low complexity" evidence="4">
    <location>
        <begin position="1324"/>
        <end position="1337"/>
    </location>
</feature>
<feature type="compositionally biased region" description="Polar residues" evidence="4">
    <location>
        <begin position="2947"/>
        <end position="2970"/>
    </location>
</feature>
<keyword evidence="7" id="KW-1185">Reference proteome</keyword>
<feature type="region of interest" description="Disordered" evidence="4">
    <location>
        <begin position="1534"/>
        <end position="1553"/>
    </location>
</feature>